<gene>
    <name evidence="1" type="ORF">SAMN02745220_01569</name>
</gene>
<proteinExistence type="predicted"/>
<keyword evidence="2" id="KW-1185">Reference proteome</keyword>
<sequence>MKIENGMIVDVQVVRGASCAASWEAAKRIIGTPVDDAARKMGIESQFFCSANPAGWDPIYGKSPVHFAGKVHAKAIADAIIEAMGGER</sequence>
<dbReference type="InterPro" id="IPR003745">
    <property type="entry name" value="DUF166"/>
</dbReference>
<accession>A0A1M7Y378</accession>
<evidence type="ECO:0000313" key="2">
    <source>
        <dbReference type="Proteomes" id="UP000184603"/>
    </source>
</evidence>
<dbReference type="AlphaFoldDB" id="A0A1M7Y378"/>
<protein>
    <submittedName>
        <fullName evidence="1">Uncharacterized protein</fullName>
    </submittedName>
</protein>
<evidence type="ECO:0000313" key="1">
    <source>
        <dbReference type="EMBL" id="SHO46623.1"/>
    </source>
</evidence>
<dbReference type="Pfam" id="PF02593">
    <property type="entry name" value="DUF166"/>
    <property type="match status" value="1"/>
</dbReference>
<name>A0A1M7Y378_9BACT</name>
<dbReference type="EMBL" id="FRFE01000006">
    <property type="protein sequence ID" value="SHO46623.1"/>
    <property type="molecule type" value="Genomic_DNA"/>
</dbReference>
<reference evidence="1 2" key="1">
    <citation type="submission" date="2016-12" db="EMBL/GenBank/DDBJ databases">
        <authorList>
            <person name="Song W.-J."/>
            <person name="Kurnit D.M."/>
        </authorList>
    </citation>
    <scope>NUCLEOTIDE SEQUENCE [LARGE SCALE GENOMIC DNA]</scope>
    <source>
        <strain evidence="1 2">DSM 18488</strain>
    </source>
</reference>
<organism evidence="1 2">
    <name type="scientific">Desulfopila aestuarii DSM 18488</name>
    <dbReference type="NCBI Taxonomy" id="1121416"/>
    <lineage>
        <taxon>Bacteria</taxon>
        <taxon>Pseudomonadati</taxon>
        <taxon>Thermodesulfobacteriota</taxon>
        <taxon>Desulfobulbia</taxon>
        <taxon>Desulfobulbales</taxon>
        <taxon>Desulfocapsaceae</taxon>
        <taxon>Desulfopila</taxon>
    </lineage>
</organism>
<dbReference type="Proteomes" id="UP000184603">
    <property type="component" value="Unassembled WGS sequence"/>
</dbReference>
<dbReference type="STRING" id="1121416.SAMN02745220_01569"/>